<evidence type="ECO:0008006" key="3">
    <source>
        <dbReference type="Google" id="ProtNLM"/>
    </source>
</evidence>
<accession>A0ABV0ER21</accession>
<dbReference type="EMBL" id="JAFREL020000002">
    <property type="protein sequence ID" value="MEO1771090.1"/>
    <property type="molecule type" value="Genomic_DNA"/>
</dbReference>
<evidence type="ECO:0000313" key="1">
    <source>
        <dbReference type="EMBL" id="MEO1771090.1"/>
    </source>
</evidence>
<dbReference type="RefSeq" id="WP_207703385.1">
    <property type="nucleotide sequence ID" value="NZ_JAFREL020000002.1"/>
</dbReference>
<gene>
    <name evidence="1" type="ORF">JZO67_003064</name>
</gene>
<sequence>MADYQMQKAIGALFRSKTNRQTGIIQILGSWYDYKVVEGIPEAGSMLEVIDFTSRELLVVVNNEKTESEVNYIDNF</sequence>
<dbReference type="Proteomes" id="UP000664357">
    <property type="component" value="Unassembled WGS sequence"/>
</dbReference>
<name>A0ABV0ER21_9ENTE</name>
<reference evidence="1 2" key="1">
    <citation type="submission" date="2024-02" db="EMBL/GenBank/DDBJ databases">
        <title>The Genome Sequence of Enterococcus sp. DIV0159.</title>
        <authorList>
            <person name="Earl A."/>
            <person name="Manson A."/>
            <person name="Gilmore M."/>
            <person name="Sanders J."/>
            <person name="Shea T."/>
            <person name="Howe W."/>
            <person name="Livny J."/>
            <person name="Cuomo C."/>
            <person name="Neafsey D."/>
            <person name="Birren B."/>
        </authorList>
    </citation>
    <scope>NUCLEOTIDE SEQUENCE [LARGE SCALE GENOMIC DNA]</scope>
    <source>
        <strain evidence="1 2">665A</strain>
    </source>
</reference>
<proteinExistence type="predicted"/>
<keyword evidence="2" id="KW-1185">Reference proteome</keyword>
<organism evidence="1 2">
    <name type="scientific">Candidatus Enterococcus ferrettii</name>
    <dbReference type="NCBI Taxonomy" id="2815324"/>
    <lineage>
        <taxon>Bacteria</taxon>
        <taxon>Bacillati</taxon>
        <taxon>Bacillota</taxon>
        <taxon>Bacilli</taxon>
        <taxon>Lactobacillales</taxon>
        <taxon>Enterococcaceae</taxon>
        <taxon>Enterococcus</taxon>
    </lineage>
</organism>
<comment type="caution">
    <text evidence="1">The sequence shown here is derived from an EMBL/GenBank/DDBJ whole genome shotgun (WGS) entry which is preliminary data.</text>
</comment>
<evidence type="ECO:0000313" key="2">
    <source>
        <dbReference type="Proteomes" id="UP000664357"/>
    </source>
</evidence>
<protein>
    <recommendedName>
        <fullName evidence="3">Phage protein</fullName>
    </recommendedName>
</protein>